<keyword evidence="5" id="KW-0479">Metal-binding</keyword>
<keyword evidence="3" id="KW-0808">Transferase</keyword>
<dbReference type="GO" id="GO:0070733">
    <property type="term" value="F:AMPylase activity"/>
    <property type="evidence" value="ECO:0007669"/>
    <property type="project" value="TreeGrafter"/>
</dbReference>
<reference evidence="12" key="1">
    <citation type="submission" date="2021-01" db="EMBL/GenBank/DDBJ databases">
        <authorList>
            <person name="Corre E."/>
            <person name="Pelletier E."/>
            <person name="Niang G."/>
            <person name="Scheremetjew M."/>
            <person name="Finn R."/>
            <person name="Kale V."/>
            <person name="Holt S."/>
            <person name="Cochrane G."/>
            <person name="Meng A."/>
            <person name="Brown T."/>
            <person name="Cohen L."/>
        </authorList>
    </citation>
    <scope>NUCLEOTIDE SEQUENCE</scope>
    <source>
        <strain evidence="12">CCMP1897</strain>
    </source>
</reference>
<keyword evidence="8" id="KW-0460">Magnesium</keyword>
<dbReference type="NCBIfam" id="NF000658">
    <property type="entry name" value="PRK00029.1"/>
    <property type="match status" value="1"/>
</dbReference>
<evidence type="ECO:0000256" key="3">
    <source>
        <dbReference type="ARBA" id="ARBA00022679"/>
    </source>
</evidence>
<protein>
    <recommendedName>
        <fullName evidence="9">Selenoprotein O</fullName>
    </recommendedName>
</protein>
<comment type="cofactor">
    <cofactor evidence="1">
        <name>Mg(2+)</name>
        <dbReference type="ChEBI" id="CHEBI:18420"/>
    </cofactor>
</comment>
<keyword evidence="7" id="KW-0067">ATP-binding</keyword>
<proteinExistence type="inferred from homology"/>
<dbReference type="GO" id="GO:0005524">
    <property type="term" value="F:ATP binding"/>
    <property type="evidence" value="ECO:0007669"/>
    <property type="project" value="UniProtKB-KW"/>
</dbReference>
<sequence>MHKASTWSWRLAGGTNTSNPKWKGVVVAAKATVMDNHAQPGQVLGQIHWDDSFVRELPGERAQEGQDLTRPRTVKQALWSPAVLTPPGEDAGQGTAGEARRGPRTICVSHDVAEMVGADAKSLEDEEERTKLAECLVGSRPLPPGAVPYAACYGGHQFGNWAGQLGDGRAITLGESVATEGKRYELQVKGPGKTAYSRMADGRAVLRSSIREFLMSEAMHALGIPTTRALALVDTGADVMRDIMYSGDPRWEPGAVVCRVAPTWIRFGTFQLPASRGELELVKMVADYLVKYHMKEFANLPKEEKYKAMLDEIVKRTADLVVGWCSVGFTHGVLNTDNMSVLGLTLDYGPYGTVEEFDPSFTPNTTDLPGRRYCFGNQPDIALWNIARMAEAWVQADLLTLEQAKESVSAYPDMFRTLYDKHFAKKLGLKKTYSPEILDELTLLMAEDKADYNCTFRSLARFDVSADASETNSLLQPLLDGGALLPSQLDEQQKSKWAEFLLKYKELARQEDAEFLERRAASMDAVNPMYVLRNHLLQTAIDHAEEGDYSEVHKLFALCQRPFEEQEGIEERYARRAPSGTKKVGVTMLSCSS</sequence>
<dbReference type="HAMAP" id="MF_00692">
    <property type="entry name" value="SelO"/>
    <property type="match status" value="1"/>
</dbReference>
<dbReference type="GO" id="GO:0046872">
    <property type="term" value="F:metal ion binding"/>
    <property type="evidence" value="ECO:0007669"/>
    <property type="project" value="UniProtKB-KW"/>
</dbReference>
<feature type="region of interest" description="Disordered" evidence="10">
    <location>
        <begin position="1"/>
        <end position="20"/>
    </location>
</feature>
<evidence type="ECO:0000256" key="9">
    <source>
        <dbReference type="ARBA" id="ARBA00031547"/>
    </source>
</evidence>
<evidence type="ECO:0000256" key="5">
    <source>
        <dbReference type="ARBA" id="ARBA00022723"/>
    </source>
</evidence>
<dbReference type="EMBL" id="HBIS01005874">
    <property type="protein sequence ID" value="CAE0611472.1"/>
    <property type="molecule type" value="Transcribed_RNA"/>
</dbReference>
<evidence type="ECO:0000256" key="4">
    <source>
        <dbReference type="ARBA" id="ARBA00022695"/>
    </source>
</evidence>
<evidence type="ECO:0000256" key="8">
    <source>
        <dbReference type="ARBA" id="ARBA00022842"/>
    </source>
</evidence>
<organism evidence="12">
    <name type="scientific">Picocystis salinarum</name>
    <dbReference type="NCBI Taxonomy" id="88271"/>
    <lineage>
        <taxon>Eukaryota</taxon>
        <taxon>Viridiplantae</taxon>
        <taxon>Chlorophyta</taxon>
        <taxon>Picocystophyceae</taxon>
        <taxon>Picocystales</taxon>
        <taxon>Picocystaceae</taxon>
        <taxon>Picocystis</taxon>
    </lineage>
</organism>
<dbReference type="InterPro" id="IPR003846">
    <property type="entry name" value="SelO"/>
</dbReference>
<evidence type="ECO:0000256" key="6">
    <source>
        <dbReference type="ARBA" id="ARBA00022741"/>
    </source>
</evidence>
<evidence type="ECO:0000313" key="12">
    <source>
        <dbReference type="EMBL" id="CAE0611472.1"/>
    </source>
</evidence>
<name>A0A6U9R8A7_9CHLO</name>
<dbReference type="EMBL" id="HBIS01005873">
    <property type="protein sequence ID" value="CAE0611471.1"/>
    <property type="molecule type" value="Transcribed_RNA"/>
</dbReference>
<keyword evidence="4" id="KW-0548">Nucleotidyltransferase</keyword>
<dbReference type="GO" id="GO:0009534">
    <property type="term" value="C:chloroplast thylakoid"/>
    <property type="evidence" value="ECO:0007669"/>
    <property type="project" value="TreeGrafter"/>
</dbReference>
<keyword evidence="6" id="KW-0547">Nucleotide-binding</keyword>
<dbReference type="PANTHER" id="PTHR32057">
    <property type="entry name" value="PROTEIN ADENYLYLTRANSFERASE SELO, MITOCHONDRIAL"/>
    <property type="match status" value="1"/>
</dbReference>
<evidence type="ECO:0000256" key="2">
    <source>
        <dbReference type="ARBA" id="ARBA00009747"/>
    </source>
</evidence>
<evidence type="ECO:0000256" key="1">
    <source>
        <dbReference type="ARBA" id="ARBA00001946"/>
    </source>
</evidence>
<dbReference type="AlphaFoldDB" id="A0A6U9R8A7"/>
<evidence type="ECO:0000256" key="10">
    <source>
        <dbReference type="SAM" id="MobiDB-lite"/>
    </source>
</evidence>
<evidence type="ECO:0000256" key="7">
    <source>
        <dbReference type="ARBA" id="ARBA00022840"/>
    </source>
</evidence>
<accession>A0A6U9R8A7</accession>
<comment type="similarity">
    <text evidence="2">Belongs to the SELO family.</text>
</comment>
<dbReference type="Pfam" id="PF02696">
    <property type="entry name" value="SelO"/>
    <property type="match status" value="1"/>
</dbReference>
<dbReference type="PANTHER" id="PTHR32057:SF14">
    <property type="entry name" value="PROTEIN ADENYLYLTRANSFERASE SELO, MITOCHONDRIAL"/>
    <property type="match status" value="1"/>
</dbReference>
<gene>
    <name evidence="11" type="ORF">PSAL00342_LOCUS5306</name>
    <name evidence="12" type="ORF">PSAL00342_LOCUS5307</name>
</gene>
<evidence type="ECO:0000313" key="11">
    <source>
        <dbReference type="EMBL" id="CAE0611471.1"/>
    </source>
</evidence>